<comment type="caution">
    <text evidence="6">The sequence shown here is derived from an EMBL/GenBank/DDBJ whole genome shotgun (WGS) entry which is preliminary data.</text>
</comment>
<evidence type="ECO:0000256" key="2">
    <source>
        <dbReference type="SAM" id="MobiDB-lite"/>
    </source>
</evidence>
<keyword evidence="1" id="KW-0813">Transport</keyword>
<proteinExistence type="predicted"/>
<evidence type="ECO:0000256" key="3">
    <source>
        <dbReference type="SAM" id="Phobius"/>
    </source>
</evidence>
<keyword evidence="7" id="KW-1185">Reference proteome</keyword>
<dbReference type="InterPro" id="IPR051909">
    <property type="entry name" value="MFP_Cation_Efflux"/>
</dbReference>
<accession>A0ABW6IL14</accession>
<gene>
    <name evidence="6" type="ORF">ACFVKH_19845</name>
</gene>
<feature type="chain" id="PRO_5045065396" evidence="4">
    <location>
        <begin position="25"/>
        <end position="235"/>
    </location>
</feature>
<evidence type="ECO:0000313" key="7">
    <source>
        <dbReference type="Proteomes" id="UP001600165"/>
    </source>
</evidence>
<sequence>MKRLPLFSSVLALSLAIVTPAALAHVGHGDEFQAEGGVDRVEVNAETDPLLGIQVAPIEVAVDGSGAVMIPVSALVEDNGRQLVFVEYEGFYEPVPVTTGEGQGEMIEILEGLSVGEQLVTQGSLSLYAESRKSQTAETPANDVVETEQGAISHAEADAQGIPHGHGLDGNPIESSDLVEAPEAATQTSREFPWSIVVGMVALAAVGAIVMTVLSGRRKRSSFSEGTYSRRGTSK</sequence>
<name>A0ABW6IL14_9CYAN</name>
<dbReference type="InterPro" id="IPR058649">
    <property type="entry name" value="CzcB_C"/>
</dbReference>
<keyword evidence="4" id="KW-0732">Signal</keyword>
<evidence type="ECO:0000256" key="1">
    <source>
        <dbReference type="ARBA" id="ARBA00022448"/>
    </source>
</evidence>
<dbReference type="Gene3D" id="2.40.420.20">
    <property type="match status" value="1"/>
</dbReference>
<keyword evidence="3" id="KW-1133">Transmembrane helix</keyword>
<organism evidence="6 7">
    <name type="scientific">Almyronema epifaneia S1</name>
    <dbReference type="NCBI Taxonomy" id="2991925"/>
    <lineage>
        <taxon>Bacteria</taxon>
        <taxon>Bacillati</taxon>
        <taxon>Cyanobacteriota</taxon>
        <taxon>Cyanophyceae</taxon>
        <taxon>Nodosilineales</taxon>
        <taxon>Nodosilineaceae</taxon>
        <taxon>Almyronema</taxon>
        <taxon>Almyronema epifaneia</taxon>
    </lineage>
</organism>
<protein>
    <submittedName>
        <fullName evidence="6">Cobalt transporter</fullName>
    </submittedName>
</protein>
<dbReference type="PANTHER" id="PTHR30097">
    <property type="entry name" value="CATION EFFLUX SYSTEM PROTEIN CUSB"/>
    <property type="match status" value="1"/>
</dbReference>
<feature type="transmembrane region" description="Helical" evidence="3">
    <location>
        <begin position="192"/>
        <end position="214"/>
    </location>
</feature>
<keyword evidence="3" id="KW-0472">Membrane</keyword>
<evidence type="ECO:0000259" key="5">
    <source>
        <dbReference type="Pfam" id="PF25975"/>
    </source>
</evidence>
<dbReference type="Pfam" id="PF25975">
    <property type="entry name" value="CzcB_C"/>
    <property type="match status" value="1"/>
</dbReference>
<feature type="region of interest" description="Disordered" evidence="2">
    <location>
        <begin position="160"/>
        <end position="184"/>
    </location>
</feature>
<keyword evidence="3" id="KW-0812">Transmembrane</keyword>
<evidence type="ECO:0000313" key="6">
    <source>
        <dbReference type="EMBL" id="MFE4108537.1"/>
    </source>
</evidence>
<reference evidence="6 7" key="1">
    <citation type="submission" date="2024-10" db="EMBL/GenBank/DDBJ databases">
        <authorList>
            <person name="Ratan Roy A."/>
            <person name="Morales Sandoval P.H."/>
            <person name="De Los Santos Villalobos S."/>
            <person name="Chakraborty S."/>
            <person name="Mukherjee J."/>
        </authorList>
    </citation>
    <scope>NUCLEOTIDE SEQUENCE [LARGE SCALE GENOMIC DNA]</scope>
    <source>
        <strain evidence="6 7">S1</strain>
    </source>
</reference>
<feature type="domain" description="CzcB-like C-terminal circularly permuted SH3-like" evidence="5">
    <location>
        <begin position="68"/>
        <end position="125"/>
    </location>
</feature>
<dbReference type="RefSeq" id="WP_377968166.1">
    <property type="nucleotide sequence ID" value="NZ_JBHZOL010000113.1"/>
</dbReference>
<dbReference type="Proteomes" id="UP001600165">
    <property type="component" value="Unassembled WGS sequence"/>
</dbReference>
<evidence type="ECO:0000256" key="4">
    <source>
        <dbReference type="SAM" id="SignalP"/>
    </source>
</evidence>
<dbReference type="EMBL" id="JBHZOL010000113">
    <property type="protein sequence ID" value="MFE4108537.1"/>
    <property type="molecule type" value="Genomic_DNA"/>
</dbReference>
<dbReference type="PANTHER" id="PTHR30097:SF4">
    <property type="entry name" value="SLR6042 PROTEIN"/>
    <property type="match status" value="1"/>
</dbReference>
<feature type="signal peptide" evidence="4">
    <location>
        <begin position="1"/>
        <end position="24"/>
    </location>
</feature>